<evidence type="ECO:0000313" key="2">
    <source>
        <dbReference type="EMBL" id="KAK4354227.1"/>
    </source>
</evidence>
<sequence>MNAHFSNLLHNFISLIWFRLLPFRLPLLRESLLLYFPLATKLFQFARFSLAYPSIQQQFERLPYLGIS</sequence>
<evidence type="ECO:0000256" key="1">
    <source>
        <dbReference type="SAM" id="SignalP"/>
    </source>
</evidence>
<accession>A0AAE1RNW2</accession>
<protein>
    <submittedName>
        <fullName evidence="2">Uncharacterized protein</fullName>
    </submittedName>
</protein>
<proteinExistence type="predicted"/>
<evidence type="ECO:0000313" key="3">
    <source>
        <dbReference type="Proteomes" id="UP001291623"/>
    </source>
</evidence>
<reference evidence="2" key="1">
    <citation type="submission" date="2023-12" db="EMBL/GenBank/DDBJ databases">
        <title>Genome assembly of Anisodus tanguticus.</title>
        <authorList>
            <person name="Wang Y.-J."/>
        </authorList>
    </citation>
    <scope>NUCLEOTIDE SEQUENCE</scope>
    <source>
        <strain evidence="2">KB-2021</strain>
        <tissue evidence="2">Leaf</tissue>
    </source>
</reference>
<dbReference type="AlphaFoldDB" id="A0AAE1RNW2"/>
<organism evidence="2 3">
    <name type="scientific">Anisodus tanguticus</name>
    <dbReference type="NCBI Taxonomy" id="243964"/>
    <lineage>
        <taxon>Eukaryota</taxon>
        <taxon>Viridiplantae</taxon>
        <taxon>Streptophyta</taxon>
        <taxon>Embryophyta</taxon>
        <taxon>Tracheophyta</taxon>
        <taxon>Spermatophyta</taxon>
        <taxon>Magnoliopsida</taxon>
        <taxon>eudicotyledons</taxon>
        <taxon>Gunneridae</taxon>
        <taxon>Pentapetalae</taxon>
        <taxon>asterids</taxon>
        <taxon>lamiids</taxon>
        <taxon>Solanales</taxon>
        <taxon>Solanaceae</taxon>
        <taxon>Solanoideae</taxon>
        <taxon>Hyoscyameae</taxon>
        <taxon>Anisodus</taxon>
    </lineage>
</organism>
<feature type="signal peptide" evidence="1">
    <location>
        <begin position="1"/>
        <end position="18"/>
    </location>
</feature>
<keyword evidence="3" id="KW-1185">Reference proteome</keyword>
<comment type="caution">
    <text evidence="2">The sequence shown here is derived from an EMBL/GenBank/DDBJ whole genome shotgun (WGS) entry which is preliminary data.</text>
</comment>
<dbReference type="EMBL" id="JAVYJV010000014">
    <property type="protein sequence ID" value="KAK4354227.1"/>
    <property type="molecule type" value="Genomic_DNA"/>
</dbReference>
<name>A0AAE1RNW2_9SOLA</name>
<dbReference type="Proteomes" id="UP001291623">
    <property type="component" value="Unassembled WGS sequence"/>
</dbReference>
<gene>
    <name evidence="2" type="ORF">RND71_026421</name>
</gene>
<feature type="chain" id="PRO_5041911002" evidence="1">
    <location>
        <begin position="19"/>
        <end position="68"/>
    </location>
</feature>
<keyword evidence="1" id="KW-0732">Signal</keyword>